<dbReference type="WBParaSite" id="OFLC_0001382801-mRNA-1">
    <property type="protein sequence ID" value="OFLC_0001382801-mRNA-1"/>
    <property type="gene ID" value="OFLC_0001382801"/>
</dbReference>
<keyword evidence="2" id="KW-1185">Reference proteome</keyword>
<dbReference type="Proteomes" id="UP000242913">
    <property type="component" value="Unassembled WGS sequence"/>
</dbReference>
<name>A0A183I265_9BILA</name>
<reference evidence="1 2" key="1">
    <citation type="submission" date="2015-12" db="EMBL/GenBank/DDBJ databases">
        <title>Draft genome of the nematode, Onchocerca flexuosa.</title>
        <authorList>
            <person name="Mitreva M."/>
        </authorList>
    </citation>
    <scope>NUCLEOTIDE SEQUENCE [LARGE SCALE GENOMIC DNA]</scope>
    <source>
        <strain evidence="1">Red Deer</strain>
    </source>
</reference>
<evidence type="ECO:0000313" key="2">
    <source>
        <dbReference type="Proteomes" id="UP000242913"/>
    </source>
</evidence>
<dbReference type="EMBL" id="KZ269987">
    <property type="protein sequence ID" value="OZC10303.1"/>
    <property type="molecule type" value="Genomic_DNA"/>
</dbReference>
<protein>
    <submittedName>
        <fullName evidence="3">Transposase</fullName>
    </submittedName>
</protein>
<sequence length="128" mass="14825">MPKLQIADAKRLSALRFAGNLRTEHLHPRYRPSEPFPQTESPYPSITALLQKTLRGALKPGRVKFQWQYCLLMMWLLICEWTVRRGLGILRGDRISVISIVRGEVCDSESFIKSHQRSWLMGVDNTMQ</sequence>
<accession>A0A183I265</accession>
<dbReference type="AlphaFoldDB" id="A0A183I265"/>
<proteinExistence type="predicted"/>
<reference evidence="3" key="2">
    <citation type="submission" date="2016-06" db="UniProtKB">
        <authorList>
            <consortium name="WormBaseParasite"/>
        </authorList>
    </citation>
    <scope>IDENTIFICATION</scope>
</reference>
<organism evidence="3">
    <name type="scientific">Onchocerca flexuosa</name>
    <dbReference type="NCBI Taxonomy" id="387005"/>
    <lineage>
        <taxon>Eukaryota</taxon>
        <taxon>Metazoa</taxon>
        <taxon>Ecdysozoa</taxon>
        <taxon>Nematoda</taxon>
        <taxon>Chromadorea</taxon>
        <taxon>Rhabditida</taxon>
        <taxon>Spirurina</taxon>
        <taxon>Spiruromorpha</taxon>
        <taxon>Filarioidea</taxon>
        <taxon>Onchocercidae</taxon>
        <taxon>Onchocerca</taxon>
    </lineage>
</organism>
<evidence type="ECO:0000313" key="3">
    <source>
        <dbReference type="WBParaSite" id="OFLC_0001382801-mRNA-1"/>
    </source>
</evidence>
<evidence type="ECO:0000313" key="1">
    <source>
        <dbReference type="EMBL" id="OZC10303.1"/>
    </source>
</evidence>
<gene>
    <name evidence="1" type="ORF">X798_02610</name>
</gene>